<keyword evidence="3" id="KW-1185">Reference proteome</keyword>
<gene>
    <name evidence="2" type="ORF">O181_109499</name>
</gene>
<proteinExistence type="predicted"/>
<dbReference type="Proteomes" id="UP000765509">
    <property type="component" value="Unassembled WGS sequence"/>
</dbReference>
<dbReference type="EMBL" id="AVOT02085012">
    <property type="protein sequence ID" value="MBW0569784.1"/>
    <property type="molecule type" value="Genomic_DNA"/>
</dbReference>
<reference evidence="2" key="1">
    <citation type="submission" date="2021-03" db="EMBL/GenBank/DDBJ databases">
        <title>Draft genome sequence of rust myrtle Austropuccinia psidii MF-1, a brazilian biotype.</title>
        <authorList>
            <person name="Quecine M.C."/>
            <person name="Pachon D.M.R."/>
            <person name="Bonatelli M.L."/>
            <person name="Correr F.H."/>
            <person name="Franceschini L.M."/>
            <person name="Leite T.F."/>
            <person name="Margarido G.R.A."/>
            <person name="Almeida C.A."/>
            <person name="Ferrarezi J.A."/>
            <person name="Labate C.A."/>
        </authorList>
    </citation>
    <scope>NUCLEOTIDE SEQUENCE</scope>
    <source>
        <strain evidence="2">MF-1</strain>
    </source>
</reference>
<dbReference type="Gene3D" id="1.10.340.70">
    <property type="match status" value="1"/>
</dbReference>
<accession>A0A9Q3JY76</accession>
<evidence type="ECO:0000313" key="2">
    <source>
        <dbReference type="EMBL" id="MBW0569784.1"/>
    </source>
</evidence>
<name>A0A9Q3JY76_9BASI</name>
<feature type="compositionally biased region" description="Basic and acidic residues" evidence="1">
    <location>
        <begin position="142"/>
        <end position="155"/>
    </location>
</feature>
<evidence type="ECO:0000256" key="1">
    <source>
        <dbReference type="SAM" id="MobiDB-lite"/>
    </source>
</evidence>
<dbReference type="OrthoDB" id="446925at2759"/>
<organism evidence="2 3">
    <name type="scientific">Austropuccinia psidii MF-1</name>
    <dbReference type="NCBI Taxonomy" id="1389203"/>
    <lineage>
        <taxon>Eukaryota</taxon>
        <taxon>Fungi</taxon>
        <taxon>Dikarya</taxon>
        <taxon>Basidiomycota</taxon>
        <taxon>Pucciniomycotina</taxon>
        <taxon>Pucciniomycetes</taxon>
        <taxon>Pucciniales</taxon>
        <taxon>Sphaerophragmiaceae</taxon>
        <taxon>Austropuccinia</taxon>
    </lineage>
</organism>
<evidence type="ECO:0000313" key="3">
    <source>
        <dbReference type="Proteomes" id="UP000765509"/>
    </source>
</evidence>
<feature type="region of interest" description="Disordered" evidence="1">
    <location>
        <begin position="135"/>
        <end position="155"/>
    </location>
</feature>
<comment type="caution">
    <text evidence="2">The sequence shown here is derived from an EMBL/GenBank/DDBJ whole genome shotgun (WGS) entry which is preliminary data.</text>
</comment>
<dbReference type="AlphaFoldDB" id="A0A9Q3JY76"/>
<sequence>MKRWIAFIQLFSFKSVNRPGKTFTNSYGLSRRTQVEDKKEKEPSEFDEKEEWIKPHPGLRVKHMNIMRFMGVKLPENQEGFWKRTEEYLRTLKRPVNGKDEDFKKRKSSNFFLEEGQLKRRNNSNPQVVISIQKTQSKFLKSSHEEMGHRGENET</sequence>
<protein>
    <submittedName>
        <fullName evidence="2">Uncharacterized protein</fullName>
    </submittedName>
</protein>